<keyword evidence="5" id="KW-1185">Reference proteome</keyword>
<evidence type="ECO:0000256" key="1">
    <source>
        <dbReference type="ARBA" id="ARBA00009986"/>
    </source>
</evidence>
<dbReference type="PANTHER" id="PTHR43521">
    <property type="entry name" value="ALPHA-AMINOADIPIC SEMIALDEHYDE DEHYDROGENASE"/>
    <property type="match status" value="1"/>
</dbReference>
<keyword evidence="3" id="KW-0520">NAD</keyword>
<gene>
    <name evidence="4" type="ORF">D0Y65_034194</name>
</gene>
<comment type="caution">
    <text evidence="4">The sequence shown here is derived from an EMBL/GenBank/DDBJ whole genome shotgun (WGS) entry which is preliminary data.</text>
</comment>
<dbReference type="InterPro" id="IPR044638">
    <property type="entry name" value="ALDH7A1-like"/>
</dbReference>
<dbReference type="GO" id="GO:0003842">
    <property type="term" value="F:L-glutamate gamma-semialdehyde dehydrogenase activity"/>
    <property type="evidence" value="ECO:0007669"/>
    <property type="project" value="TreeGrafter"/>
</dbReference>
<proteinExistence type="inferred from homology"/>
<keyword evidence="2" id="KW-0560">Oxidoreductase</keyword>
<evidence type="ECO:0000256" key="3">
    <source>
        <dbReference type="ARBA" id="ARBA00023027"/>
    </source>
</evidence>
<name>A0A445HP88_GLYSO</name>
<dbReference type="GO" id="GO:0010133">
    <property type="term" value="P:L-proline catabolic process to L-glutamate"/>
    <property type="evidence" value="ECO:0007669"/>
    <property type="project" value="TreeGrafter"/>
</dbReference>
<dbReference type="Proteomes" id="UP000289340">
    <property type="component" value="Chromosome 12"/>
</dbReference>
<sequence>TCHFPFILLCQKAITVVDPLNGDSFIKVAEVDETGIQPFVESLSSCPKHGVHNPFKAPQRYLMFGAHMLSLPKVSDFFTMLIQRVSPKSYQQAFGEVYVTQKFLENFCGEQIYQNKTH</sequence>
<feature type="non-terminal residue" evidence="4">
    <location>
        <position position="1"/>
    </location>
</feature>
<dbReference type="AlphaFoldDB" id="A0A445HP88"/>
<organism evidence="4 5">
    <name type="scientific">Glycine soja</name>
    <name type="common">Wild soybean</name>
    <dbReference type="NCBI Taxonomy" id="3848"/>
    <lineage>
        <taxon>Eukaryota</taxon>
        <taxon>Viridiplantae</taxon>
        <taxon>Streptophyta</taxon>
        <taxon>Embryophyta</taxon>
        <taxon>Tracheophyta</taxon>
        <taxon>Spermatophyta</taxon>
        <taxon>Magnoliopsida</taxon>
        <taxon>eudicotyledons</taxon>
        <taxon>Gunneridae</taxon>
        <taxon>Pentapetalae</taxon>
        <taxon>rosids</taxon>
        <taxon>fabids</taxon>
        <taxon>Fabales</taxon>
        <taxon>Fabaceae</taxon>
        <taxon>Papilionoideae</taxon>
        <taxon>50 kb inversion clade</taxon>
        <taxon>NPAAA clade</taxon>
        <taxon>indigoferoid/millettioid clade</taxon>
        <taxon>Phaseoleae</taxon>
        <taxon>Glycine</taxon>
        <taxon>Glycine subgen. Soja</taxon>
    </lineage>
</organism>
<dbReference type="PANTHER" id="PTHR43521:SF7">
    <property type="entry name" value="DELTA-1-PYRROLINE-5-CARBOXYLATE DEHYDROGENASE 12A1, MITOCHONDRIAL"/>
    <property type="match status" value="1"/>
</dbReference>
<reference evidence="4 5" key="1">
    <citation type="submission" date="2018-09" db="EMBL/GenBank/DDBJ databases">
        <title>A high-quality reference genome of wild soybean provides a powerful tool to mine soybean genomes.</title>
        <authorList>
            <person name="Xie M."/>
            <person name="Chung C.Y.L."/>
            <person name="Li M.-W."/>
            <person name="Wong F.-L."/>
            <person name="Chan T.-F."/>
            <person name="Lam H.-M."/>
        </authorList>
    </citation>
    <scope>NUCLEOTIDE SEQUENCE [LARGE SCALE GENOMIC DNA]</scope>
    <source>
        <strain evidence="5">cv. W05</strain>
        <tissue evidence="4">Hypocotyl of etiolated seedlings</tissue>
    </source>
</reference>
<dbReference type="Gene3D" id="3.40.605.10">
    <property type="entry name" value="Aldehyde Dehydrogenase, Chain A, domain 1"/>
    <property type="match status" value="1"/>
</dbReference>
<comment type="similarity">
    <text evidence="1">Belongs to the aldehyde dehydrogenase family.</text>
</comment>
<dbReference type="GO" id="GO:0005739">
    <property type="term" value="C:mitochondrion"/>
    <property type="evidence" value="ECO:0007669"/>
    <property type="project" value="TreeGrafter"/>
</dbReference>
<dbReference type="InterPro" id="IPR016162">
    <property type="entry name" value="Ald_DH_N"/>
</dbReference>
<accession>A0A445HP88</accession>
<evidence type="ECO:0000313" key="4">
    <source>
        <dbReference type="EMBL" id="RZB75607.1"/>
    </source>
</evidence>
<evidence type="ECO:0000313" key="5">
    <source>
        <dbReference type="Proteomes" id="UP000289340"/>
    </source>
</evidence>
<dbReference type="EMBL" id="QZWG01000012">
    <property type="protein sequence ID" value="RZB75607.1"/>
    <property type="molecule type" value="Genomic_DNA"/>
</dbReference>
<protein>
    <submittedName>
        <fullName evidence="4">Delta-1-pyrroline-5-carboxylate dehydrogenase 12A1, mitochondrial</fullName>
    </submittedName>
</protein>
<evidence type="ECO:0000256" key="2">
    <source>
        <dbReference type="ARBA" id="ARBA00023002"/>
    </source>
</evidence>
<dbReference type="GO" id="GO:0004029">
    <property type="term" value="F:aldehyde dehydrogenase (NAD+) activity"/>
    <property type="evidence" value="ECO:0007669"/>
    <property type="project" value="InterPro"/>
</dbReference>